<keyword evidence="3" id="KW-0479">Metal-binding</keyword>
<dbReference type="GO" id="GO:0046872">
    <property type="term" value="F:metal ion binding"/>
    <property type="evidence" value="ECO:0007669"/>
    <property type="project" value="UniProtKB-KW"/>
</dbReference>
<protein>
    <submittedName>
        <fullName evidence="9">TauD/TfdA-like domain, taurine dioxygenase TauD-like superfamily</fullName>
    </submittedName>
</protein>
<gene>
    <name evidence="9" type="ORF">Slin15195_G027250</name>
</gene>
<dbReference type="GO" id="GO:0005737">
    <property type="term" value="C:cytoplasm"/>
    <property type="evidence" value="ECO:0007669"/>
    <property type="project" value="TreeGrafter"/>
</dbReference>
<dbReference type="Pfam" id="PF02668">
    <property type="entry name" value="TauD"/>
    <property type="match status" value="1"/>
</dbReference>
<proteinExistence type="inferred from homology"/>
<dbReference type="EMBL" id="CP099419">
    <property type="protein sequence ID" value="USW49406.1"/>
    <property type="molecule type" value="Genomic_DNA"/>
</dbReference>
<dbReference type="GO" id="GO:0016706">
    <property type="term" value="F:2-oxoglutarate-dependent dioxygenase activity"/>
    <property type="evidence" value="ECO:0007669"/>
    <property type="project" value="TreeGrafter"/>
</dbReference>
<keyword evidence="5" id="KW-0560">Oxidoreductase</keyword>
<dbReference type="Proteomes" id="UP001056384">
    <property type="component" value="Chromosome 2"/>
</dbReference>
<evidence type="ECO:0000256" key="2">
    <source>
        <dbReference type="ARBA" id="ARBA00005896"/>
    </source>
</evidence>
<dbReference type="InterPro" id="IPR042098">
    <property type="entry name" value="TauD-like_sf"/>
</dbReference>
<feature type="domain" description="TauD/TfdA-like" evidence="8">
    <location>
        <begin position="66"/>
        <end position="326"/>
    </location>
</feature>
<comment type="similarity">
    <text evidence="2">Belongs to the TfdA dioxygenase family.</text>
</comment>
<feature type="region of interest" description="Disordered" evidence="7">
    <location>
        <begin position="1"/>
        <end position="20"/>
    </location>
</feature>
<evidence type="ECO:0000256" key="6">
    <source>
        <dbReference type="ARBA" id="ARBA00023004"/>
    </source>
</evidence>
<reference evidence="9" key="1">
    <citation type="submission" date="2022-06" db="EMBL/GenBank/DDBJ databases">
        <title>Complete genome sequences of two strains of the flax pathogen Septoria linicola.</title>
        <authorList>
            <person name="Lapalu N."/>
            <person name="Simon A."/>
            <person name="Demenou B."/>
            <person name="Paumier D."/>
            <person name="Guillot M.-P."/>
            <person name="Gout L."/>
            <person name="Valade R."/>
        </authorList>
    </citation>
    <scope>NUCLEOTIDE SEQUENCE</scope>
    <source>
        <strain evidence="9">SE15195</strain>
    </source>
</reference>
<keyword evidence="6" id="KW-0408">Iron</keyword>
<dbReference type="SUPFAM" id="SSF51197">
    <property type="entry name" value="Clavaminate synthase-like"/>
    <property type="match status" value="1"/>
</dbReference>
<evidence type="ECO:0000256" key="5">
    <source>
        <dbReference type="ARBA" id="ARBA00023002"/>
    </source>
</evidence>
<name>A0A9Q9ARE0_9PEZI</name>
<organism evidence="9 10">
    <name type="scientific">Septoria linicola</name>
    <dbReference type="NCBI Taxonomy" id="215465"/>
    <lineage>
        <taxon>Eukaryota</taxon>
        <taxon>Fungi</taxon>
        <taxon>Dikarya</taxon>
        <taxon>Ascomycota</taxon>
        <taxon>Pezizomycotina</taxon>
        <taxon>Dothideomycetes</taxon>
        <taxon>Dothideomycetidae</taxon>
        <taxon>Mycosphaerellales</taxon>
        <taxon>Mycosphaerellaceae</taxon>
        <taxon>Septoria</taxon>
    </lineage>
</organism>
<evidence type="ECO:0000313" key="9">
    <source>
        <dbReference type="EMBL" id="USW49406.1"/>
    </source>
</evidence>
<evidence type="ECO:0000256" key="3">
    <source>
        <dbReference type="ARBA" id="ARBA00022723"/>
    </source>
</evidence>
<sequence>MADLQAHSHRSADTGLPTTLHPSFNSKIKAHVPPESEIAPIHLVRDRASYADPSKPSLFTAAKCKDLAESVGTLVEDIQLSQLSGAQLDELALLVCQRGVVFFRGQDLTTERQVELFQHFGLLDRHQTQTDQKYVNVPGHNHDHRETLSYTPWPWAEWHADSSFERNPPSYSMLRMESHPAVGGDTAWVSTYGLYDTLSKPMQGFLDRLHAVHTSRLQYDTLIDLFNARPHRPPVDSHHPAVRSHPVTNLRALNVNPCFVTSFAELKKQESDKLLELLDYHIHSADDHYVRWKWEAGDVAMWDNRCTLHRVIPGKYPAEQRRGIRTTVFGEKPYFDPASKSRDETLVSCKVKSNGHGSDHHKNGEMPG</sequence>
<dbReference type="InterPro" id="IPR051323">
    <property type="entry name" value="AtsK-like"/>
</dbReference>
<evidence type="ECO:0000256" key="7">
    <source>
        <dbReference type="SAM" id="MobiDB-lite"/>
    </source>
</evidence>
<comment type="cofactor">
    <cofactor evidence="1">
        <name>Fe(2+)</name>
        <dbReference type="ChEBI" id="CHEBI:29033"/>
    </cofactor>
</comment>
<evidence type="ECO:0000259" key="8">
    <source>
        <dbReference type="Pfam" id="PF02668"/>
    </source>
</evidence>
<keyword evidence="10" id="KW-1185">Reference proteome</keyword>
<accession>A0A9Q9ARE0</accession>
<dbReference type="AlphaFoldDB" id="A0A9Q9ARE0"/>
<keyword evidence="4 9" id="KW-0223">Dioxygenase</keyword>
<dbReference type="Gene3D" id="3.60.130.10">
    <property type="entry name" value="Clavaminate synthase-like"/>
    <property type="match status" value="1"/>
</dbReference>
<dbReference type="PANTHER" id="PTHR30468:SF31">
    <property type="entry name" value="ALPHA-KETOGLUTARATE-DEPENDENT SULFONATE DIOXYGENASE-RELATED"/>
    <property type="match status" value="1"/>
</dbReference>
<dbReference type="PANTHER" id="PTHR30468">
    <property type="entry name" value="ALPHA-KETOGLUTARATE-DEPENDENT SULFONATE DIOXYGENASE"/>
    <property type="match status" value="1"/>
</dbReference>
<evidence type="ECO:0000256" key="1">
    <source>
        <dbReference type="ARBA" id="ARBA00001954"/>
    </source>
</evidence>
<evidence type="ECO:0000256" key="4">
    <source>
        <dbReference type="ARBA" id="ARBA00022964"/>
    </source>
</evidence>
<dbReference type="InterPro" id="IPR003819">
    <property type="entry name" value="TauD/TfdA-like"/>
</dbReference>
<evidence type="ECO:0000313" key="10">
    <source>
        <dbReference type="Proteomes" id="UP001056384"/>
    </source>
</evidence>